<keyword evidence="4" id="KW-0646">Protease inhibitor</keyword>
<dbReference type="Proteomes" id="UP000622552">
    <property type="component" value="Unassembled WGS sequence"/>
</dbReference>
<dbReference type="GO" id="GO:0004867">
    <property type="term" value="F:serine-type endopeptidase inhibitor activity"/>
    <property type="evidence" value="ECO:0007669"/>
    <property type="project" value="UniProtKB-KW"/>
</dbReference>
<dbReference type="AlphaFoldDB" id="A0A8J7GDN7"/>
<sequence>MRRLVATAGTLLMAGAVAATLGAGTAQAATTSTPVLLGSLHLTKTDNAGTTTQADLTCVRGINVQGQIYVSGSGTVTNPVAACQELNTVNGDLTKLIVHPTWFPTNVVAPVSVTATGNWGATTVDFSRTYTNGSVLAKYTGDVFQF</sequence>
<evidence type="ECO:0000256" key="7">
    <source>
        <dbReference type="SAM" id="SignalP"/>
    </source>
</evidence>
<dbReference type="SUPFAM" id="SSF55399">
    <property type="entry name" value="Subtilisin inhibitor"/>
    <property type="match status" value="1"/>
</dbReference>
<feature type="chain" id="PRO_5035252947" description="Subtilisin inhibitor domain-containing protein" evidence="7">
    <location>
        <begin position="29"/>
        <end position="146"/>
    </location>
</feature>
<evidence type="ECO:0000256" key="6">
    <source>
        <dbReference type="ARBA" id="ARBA00023157"/>
    </source>
</evidence>
<reference evidence="9" key="1">
    <citation type="submission" date="2020-11" db="EMBL/GenBank/DDBJ databases">
        <title>Sequencing the genomes of 1000 actinobacteria strains.</title>
        <authorList>
            <person name="Klenk H.-P."/>
        </authorList>
    </citation>
    <scope>NUCLEOTIDE SEQUENCE</scope>
    <source>
        <strain evidence="9">DSM 45356</strain>
    </source>
</reference>
<dbReference type="GO" id="GO:0005576">
    <property type="term" value="C:extracellular region"/>
    <property type="evidence" value="ECO:0007669"/>
    <property type="project" value="UniProtKB-SubCell"/>
</dbReference>
<gene>
    <name evidence="9" type="ORF">IW245_002284</name>
</gene>
<dbReference type="InterPro" id="IPR023549">
    <property type="entry name" value="Subtilisin_inhibitor"/>
</dbReference>
<keyword evidence="5" id="KW-0722">Serine protease inhibitor</keyword>
<proteinExistence type="inferred from homology"/>
<accession>A0A8J7GDN7</accession>
<protein>
    <recommendedName>
        <fullName evidence="8">Subtilisin inhibitor domain-containing protein</fullName>
    </recommendedName>
</protein>
<keyword evidence="10" id="KW-1185">Reference proteome</keyword>
<dbReference type="Pfam" id="PF00720">
    <property type="entry name" value="SSI"/>
    <property type="match status" value="1"/>
</dbReference>
<comment type="caution">
    <text evidence="9">The sequence shown here is derived from an EMBL/GenBank/DDBJ whole genome shotgun (WGS) entry which is preliminary data.</text>
</comment>
<dbReference type="Gene3D" id="3.30.350.10">
    <property type="entry name" value="Subtilisin inhibitor-like"/>
    <property type="match status" value="1"/>
</dbReference>
<keyword evidence="6" id="KW-1015">Disulfide bond</keyword>
<feature type="signal peptide" evidence="7">
    <location>
        <begin position="1"/>
        <end position="28"/>
    </location>
</feature>
<comment type="similarity">
    <text evidence="2">Belongs to the protease inhibitor I16 (SSI) family.</text>
</comment>
<evidence type="ECO:0000256" key="5">
    <source>
        <dbReference type="ARBA" id="ARBA00022900"/>
    </source>
</evidence>
<keyword evidence="3" id="KW-0964">Secreted</keyword>
<evidence type="ECO:0000256" key="3">
    <source>
        <dbReference type="ARBA" id="ARBA00022525"/>
    </source>
</evidence>
<dbReference type="RefSeq" id="WP_197003120.1">
    <property type="nucleotide sequence ID" value="NZ_BONS01000001.1"/>
</dbReference>
<dbReference type="InterPro" id="IPR036819">
    <property type="entry name" value="Subtilisin_inhibitor-like_sf"/>
</dbReference>
<evidence type="ECO:0000313" key="9">
    <source>
        <dbReference type="EMBL" id="MBG6136090.1"/>
    </source>
</evidence>
<evidence type="ECO:0000256" key="2">
    <source>
        <dbReference type="ARBA" id="ARBA00010472"/>
    </source>
</evidence>
<organism evidence="9 10">
    <name type="scientific">Longispora fulva</name>
    <dbReference type="NCBI Taxonomy" id="619741"/>
    <lineage>
        <taxon>Bacteria</taxon>
        <taxon>Bacillati</taxon>
        <taxon>Actinomycetota</taxon>
        <taxon>Actinomycetes</taxon>
        <taxon>Micromonosporales</taxon>
        <taxon>Micromonosporaceae</taxon>
        <taxon>Longispora</taxon>
    </lineage>
</organism>
<evidence type="ECO:0000256" key="4">
    <source>
        <dbReference type="ARBA" id="ARBA00022690"/>
    </source>
</evidence>
<keyword evidence="7" id="KW-0732">Signal</keyword>
<name>A0A8J7GDN7_9ACTN</name>
<comment type="subcellular location">
    <subcellularLocation>
        <location evidence="1">Secreted</location>
    </subcellularLocation>
</comment>
<feature type="domain" description="Subtilisin inhibitor" evidence="8">
    <location>
        <begin position="73"/>
        <end position="132"/>
    </location>
</feature>
<evidence type="ECO:0000313" key="10">
    <source>
        <dbReference type="Proteomes" id="UP000622552"/>
    </source>
</evidence>
<evidence type="ECO:0000256" key="1">
    <source>
        <dbReference type="ARBA" id="ARBA00004613"/>
    </source>
</evidence>
<dbReference type="EMBL" id="JADOUF010000001">
    <property type="protein sequence ID" value="MBG6136090.1"/>
    <property type="molecule type" value="Genomic_DNA"/>
</dbReference>
<evidence type="ECO:0000259" key="8">
    <source>
        <dbReference type="Pfam" id="PF00720"/>
    </source>
</evidence>